<name>A0A5L4KC66_CAMFE</name>
<dbReference type="AlphaFoldDB" id="A0A5L4KC66"/>
<comment type="caution">
    <text evidence="1">The sequence shown here is derived from an EMBL/GenBank/DDBJ whole genome shotgun (WGS) entry which is preliminary data.</text>
</comment>
<accession>A0A5L4KC66</accession>
<protein>
    <submittedName>
        <fullName evidence="1">Uncharacterized protein</fullName>
    </submittedName>
</protein>
<reference evidence="1" key="1">
    <citation type="submission" date="2018-05" db="EMBL/GenBank/DDBJ databases">
        <authorList>
            <consortium name="PulseNet: The National Subtyping Network for Foodborne Disease Surveillance"/>
            <person name="Tarr C.L."/>
            <person name="Trees E."/>
            <person name="Katz L.S."/>
            <person name="Carleton-Romer H.A."/>
            <person name="Stroika S."/>
            <person name="Kucerova Z."/>
            <person name="Roache K.F."/>
            <person name="Sabol A.L."/>
            <person name="Besser J."/>
            <person name="Gerner-Smidt P."/>
        </authorList>
    </citation>
    <scope>NUCLEOTIDE SEQUENCE</scope>
    <source>
        <strain evidence="1">2014D-0197</strain>
    </source>
</reference>
<organism evidence="1">
    <name type="scientific">Campylobacter fetus</name>
    <dbReference type="NCBI Taxonomy" id="196"/>
    <lineage>
        <taxon>Bacteria</taxon>
        <taxon>Pseudomonadati</taxon>
        <taxon>Campylobacterota</taxon>
        <taxon>Epsilonproteobacteria</taxon>
        <taxon>Campylobacterales</taxon>
        <taxon>Campylobacteraceae</taxon>
        <taxon>Campylobacter</taxon>
    </lineage>
</organism>
<proteinExistence type="predicted"/>
<evidence type="ECO:0000313" key="1">
    <source>
        <dbReference type="EMBL" id="EAK0453775.1"/>
    </source>
</evidence>
<feature type="non-terminal residue" evidence="1">
    <location>
        <position position="1"/>
    </location>
</feature>
<gene>
    <name evidence="1" type="ORF">AAH17_09030</name>
</gene>
<sequence>LKESLEARAKASLLNPNEITAEALEFSTNETLEFCKGKEVQSWAVMDFAMTRLKIYLKIELSEADIILLKNACKEIDASKIIEGKGGGLLWAAV</sequence>
<dbReference type="EMBL" id="AACCXK010000038">
    <property type="protein sequence ID" value="EAK0453775.1"/>
    <property type="molecule type" value="Genomic_DNA"/>
</dbReference>